<protein>
    <recommendedName>
        <fullName evidence="15">ABC transporter</fullName>
    </recommendedName>
</protein>
<comment type="caution">
    <text evidence="13">The sequence shown here is derived from an EMBL/GenBank/DDBJ whole genome shotgun (WGS) entry which is preliminary data.</text>
</comment>
<dbReference type="PROSITE" id="PS50990">
    <property type="entry name" value="PEPTIDASE_C39"/>
    <property type="match status" value="1"/>
</dbReference>
<evidence type="ECO:0000259" key="12">
    <source>
        <dbReference type="PROSITE" id="PS50990"/>
    </source>
</evidence>
<keyword evidence="8 9" id="KW-0472">Membrane</keyword>
<evidence type="ECO:0000256" key="8">
    <source>
        <dbReference type="ARBA" id="ARBA00023136"/>
    </source>
</evidence>
<feature type="transmembrane region" description="Helical" evidence="9">
    <location>
        <begin position="405"/>
        <end position="428"/>
    </location>
</feature>
<dbReference type="InterPro" id="IPR027417">
    <property type="entry name" value="P-loop_NTPase"/>
</dbReference>
<evidence type="ECO:0000259" key="10">
    <source>
        <dbReference type="PROSITE" id="PS50893"/>
    </source>
</evidence>
<dbReference type="InterPro" id="IPR017871">
    <property type="entry name" value="ABC_transporter-like_CS"/>
</dbReference>
<accession>A0A091B2N1</accession>
<dbReference type="Proteomes" id="UP000029393">
    <property type="component" value="Unassembled WGS sequence"/>
</dbReference>
<dbReference type="GO" id="GO:0140359">
    <property type="term" value="F:ABC-type transporter activity"/>
    <property type="evidence" value="ECO:0007669"/>
    <property type="project" value="InterPro"/>
</dbReference>
<dbReference type="InterPro" id="IPR003593">
    <property type="entry name" value="AAA+_ATPase"/>
</dbReference>
<dbReference type="FunFam" id="3.40.50.300:FF:000299">
    <property type="entry name" value="ABC transporter ATP-binding protein/permease"/>
    <property type="match status" value="1"/>
</dbReference>
<dbReference type="SUPFAM" id="SSF90123">
    <property type="entry name" value="ABC transporter transmembrane region"/>
    <property type="match status" value="1"/>
</dbReference>
<proteinExistence type="predicted"/>
<dbReference type="STRING" id="1384056.N787_03180"/>
<dbReference type="InterPro" id="IPR003439">
    <property type="entry name" value="ABC_transporter-like_ATP-bd"/>
</dbReference>
<name>A0A091B2N1_9GAMM</name>
<dbReference type="PROSITE" id="PS50893">
    <property type="entry name" value="ABC_TRANSPORTER_2"/>
    <property type="match status" value="1"/>
</dbReference>
<evidence type="ECO:0000256" key="3">
    <source>
        <dbReference type="ARBA" id="ARBA00022475"/>
    </source>
</evidence>
<dbReference type="GO" id="GO:0005524">
    <property type="term" value="F:ATP binding"/>
    <property type="evidence" value="ECO:0007669"/>
    <property type="project" value="UniProtKB-KW"/>
</dbReference>
<feature type="domain" description="ABC transmembrane type-1" evidence="11">
    <location>
        <begin position="167"/>
        <end position="448"/>
    </location>
</feature>
<dbReference type="CDD" id="cd18567">
    <property type="entry name" value="ABC_6TM_CvaB_RaxB_like"/>
    <property type="match status" value="1"/>
</dbReference>
<dbReference type="InterPro" id="IPR033838">
    <property type="entry name" value="CvaB_peptidase"/>
</dbReference>
<gene>
    <name evidence="13" type="ORF">N787_03180</name>
</gene>
<reference evidence="13 14" key="1">
    <citation type="submission" date="2013-09" db="EMBL/GenBank/DDBJ databases">
        <title>Genome sequencing of Arenimonas metalli.</title>
        <authorList>
            <person name="Chen F."/>
            <person name="Wang G."/>
        </authorList>
    </citation>
    <scope>NUCLEOTIDE SEQUENCE [LARGE SCALE GENOMIC DNA]</scope>
    <source>
        <strain evidence="13 14">CF5-1</strain>
    </source>
</reference>
<feature type="transmembrane region" description="Helical" evidence="9">
    <location>
        <begin position="281"/>
        <end position="299"/>
    </location>
</feature>
<evidence type="ECO:0000313" key="14">
    <source>
        <dbReference type="Proteomes" id="UP000029393"/>
    </source>
</evidence>
<dbReference type="GO" id="GO:0016887">
    <property type="term" value="F:ATP hydrolysis activity"/>
    <property type="evidence" value="ECO:0007669"/>
    <property type="project" value="InterPro"/>
</dbReference>
<evidence type="ECO:0000256" key="4">
    <source>
        <dbReference type="ARBA" id="ARBA00022692"/>
    </source>
</evidence>
<evidence type="ECO:0000259" key="11">
    <source>
        <dbReference type="PROSITE" id="PS50929"/>
    </source>
</evidence>
<dbReference type="Gene3D" id="3.40.50.300">
    <property type="entry name" value="P-loop containing nucleotide triphosphate hydrolases"/>
    <property type="match status" value="1"/>
</dbReference>
<dbReference type="EMBL" id="AVCK01000033">
    <property type="protein sequence ID" value="KFN45144.1"/>
    <property type="molecule type" value="Genomic_DNA"/>
</dbReference>
<evidence type="ECO:0000256" key="9">
    <source>
        <dbReference type="SAM" id="Phobius"/>
    </source>
</evidence>
<dbReference type="PATRIC" id="fig|1384056.3.peg.2036"/>
<dbReference type="InterPro" id="IPR039421">
    <property type="entry name" value="Type_1_exporter"/>
</dbReference>
<dbReference type="GO" id="GO:0034040">
    <property type="term" value="F:ATPase-coupled lipid transmembrane transporter activity"/>
    <property type="evidence" value="ECO:0007669"/>
    <property type="project" value="TreeGrafter"/>
</dbReference>
<organism evidence="13 14">
    <name type="scientific">Arenimonas metalli CF5-1</name>
    <dbReference type="NCBI Taxonomy" id="1384056"/>
    <lineage>
        <taxon>Bacteria</taxon>
        <taxon>Pseudomonadati</taxon>
        <taxon>Pseudomonadota</taxon>
        <taxon>Gammaproteobacteria</taxon>
        <taxon>Lysobacterales</taxon>
        <taxon>Lysobacteraceae</taxon>
        <taxon>Arenimonas</taxon>
    </lineage>
</organism>
<evidence type="ECO:0000256" key="5">
    <source>
        <dbReference type="ARBA" id="ARBA00022741"/>
    </source>
</evidence>
<dbReference type="GO" id="GO:0006508">
    <property type="term" value="P:proteolysis"/>
    <property type="evidence" value="ECO:0007669"/>
    <property type="project" value="InterPro"/>
</dbReference>
<dbReference type="PROSITE" id="PS00211">
    <property type="entry name" value="ABC_TRANSPORTER_1"/>
    <property type="match status" value="1"/>
</dbReference>
<dbReference type="SUPFAM" id="SSF52540">
    <property type="entry name" value="P-loop containing nucleoside triphosphate hydrolases"/>
    <property type="match status" value="1"/>
</dbReference>
<dbReference type="Gene3D" id="3.90.70.10">
    <property type="entry name" value="Cysteine proteinases"/>
    <property type="match status" value="1"/>
</dbReference>
<dbReference type="PROSITE" id="PS50929">
    <property type="entry name" value="ABC_TM1F"/>
    <property type="match status" value="1"/>
</dbReference>
<dbReference type="PANTHER" id="PTHR24221:SF606">
    <property type="entry name" value="COLICIN V SECRETION-PROCESSING ATP-BINDING PROTEIN"/>
    <property type="match status" value="1"/>
</dbReference>
<dbReference type="Pfam" id="PF03412">
    <property type="entry name" value="Peptidase_C39"/>
    <property type="match status" value="1"/>
</dbReference>
<keyword evidence="7 9" id="KW-1133">Transmembrane helix</keyword>
<feature type="transmembrane region" description="Helical" evidence="9">
    <location>
        <begin position="162"/>
        <end position="186"/>
    </location>
</feature>
<feature type="transmembrane region" description="Helical" evidence="9">
    <location>
        <begin position="206"/>
        <end position="231"/>
    </location>
</feature>
<comment type="subcellular location">
    <subcellularLocation>
        <location evidence="1">Cell membrane</location>
        <topology evidence="1">Multi-pass membrane protein</topology>
    </subcellularLocation>
</comment>
<dbReference type="Gene3D" id="1.20.1560.10">
    <property type="entry name" value="ABC transporter type 1, transmembrane domain"/>
    <property type="match status" value="1"/>
</dbReference>
<feature type="transmembrane region" description="Helical" evidence="9">
    <location>
        <begin position="305"/>
        <end position="323"/>
    </location>
</feature>
<dbReference type="InterPro" id="IPR036640">
    <property type="entry name" value="ABC1_TM_sf"/>
</dbReference>
<dbReference type="Pfam" id="PF00664">
    <property type="entry name" value="ABC_membrane"/>
    <property type="match status" value="1"/>
</dbReference>
<feature type="domain" description="Peptidase C39" evidence="12">
    <location>
        <begin position="16"/>
        <end position="135"/>
    </location>
</feature>
<dbReference type="InterPro" id="IPR011527">
    <property type="entry name" value="ABC1_TM_dom"/>
</dbReference>
<feature type="domain" description="ABC transporter" evidence="10">
    <location>
        <begin position="484"/>
        <end position="717"/>
    </location>
</feature>
<dbReference type="eggNOG" id="COG2274">
    <property type="taxonomic scope" value="Bacteria"/>
</dbReference>
<keyword evidence="2" id="KW-0813">Transport</keyword>
<dbReference type="SMART" id="SM00382">
    <property type="entry name" value="AAA"/>
    <property type="match status" value="1"/>
</dbReference>
<dbReference type="GO" id="GO:0005886">
    <property type="term" value="C:plasma membrane"/>
    <property type="evidence" value="ECO:0007669"/>
    <property type="project" value="UniProtKB-SubCell"/>
</dbReference>
<evidence type="ECO:0000256" key="1">
    <source>
        <dbReference type="ARBA" id="ARBA00004651"/>
    </source>
</evidence>
<keyword evidence="14" id="KW-1185">Reference proteome</keyword>
<dbReference type="GO" id="GO:0008234">
    <property type="term" value="F:cysteine-type peptidase activity"/>
    <property type="evidence" value="ECO:0007669"/>
    <property type="project" value="InterPro"/>
</dbReference>
<dbReference type="Pfam" id="PF00005">
    <property type="entry name" value="ABC_tran"/>
    <property type="match status" value="1"/>
</dbReference>
<dbReference type="CDD" id="cd02419">
    <property type="entry name" value="Peptidase_C39C"/>
    <property type="match status" value="1"/>
</dbReference>
<dbReference type="InterPro" id="IPR005074">
    <property type="entry name" value="Peptidase_C39"/>
</dbReference>
<dbReference type="AlphaFoldDB" id="A0A091B2N1"/>
<evidence type="ECO:0000256" key="2">
    <source>
        <dbReference type="ARBA" id="ARBA00022448"/>
    </source>
</evidence>
<keyword evidence="5" id="KW-0547">Nucleotide-binding</keyword>
<evidence type="ECO:0008006" key="15">
    <source>
        <dbReference type="Google" id="ProtNLM"/>
    </source>
</evidence>
<dbReference type="PANTHER" id="PTHR24221">
    <property type="entry name" value="ATP-BINDING CASSETTE SUB-FAMILY B"/>
    <property type="match status" value="1"/>
</dbReference>
<dbReference type="CDD" id="cd03246">
    <property type="entry name" value="ABCC_Protease_Secretion"/>
    <property type="match status" value="1"/>
</dbReference>
<keyword evidence="3" id="KW-1003">Cell membrane</keyword>
<evidence type="ECO:0000256" key="7">
    <source>
        <dbReference type="ARBA" id="ARBA00022989"/>
    </source>
</evidence>
<evidence type="ECO:0000313" key="13">
    <source>
        <dbReference type="EMBL" id="KFN45144.1"/>
    </source>
</evidence>
<keyword evidence="6" id="KW-0067">ATP-binding</keyword>
<sequence length="719" mass="78255">MHREALAQMKTDVILQSESSECGLACLAMVASRHGASVGLRDLRQRFSLSLKGASLSRLINIAGQLGLQCRPLRLGMDEIGRLKTPCILHWDMNHFVVLAKVAGKKLVVLDPAFGKREMTLAEASDHFTGVALELTPGEGFTPRKPAPAIAIRQLTGRVTGLWRALAMILALSMVLQVFVLLAPFFMQWVVDQVLVSADRDLLTVLGLGFGLVLLLQVAIGVLRGWAVVYLSSRLGLQWMGNVFSHLLRLPLDFFEKRHLGDITSRMGSVQAIQRTLSTSFVEALVDGLMAVVTLGMMLLYSVKLALVTLLAVAIYLGLRAVAFGQVREGTEQQLVAAARQQSHLLESIRGVQSVKVAGREGLRRSTYFNLMNDTVNRDIRMAWLGLGFNSGSQLIFGLERIAVIWIGAILAMQNVLSVGMLIAYLAYKDQFALRMGGLIDKWIEFRMLRLHGERLADIALAEPELDASACGDQARQLPEDTRLEARGLSFRYAEGEPWIIKDCSFAVEAGESVAIVGASGCGKTTLVKLMLGLLKPVEGTITIGGRDLARLGHEAYRPLMGAVMQDDQLFAGSVAENIAFGDENHGPEGIEAAARLAAIHDEISAMPMGYHSLIGDMGTTLSGGQKQRVILARALHRRPGILFLDEATSHLDVERERLVNEAVRELKLTKVIIAHRPETIASADRVLVMHGGRMVQEIRPAAPASQQASGHANETAAA</sequence>
<evidence type="ECO:0000256" key="6">
    <source>
        <dbReference type="ARBA" id="ARBA00022840"/>
    </source>
</evidence>
<keyword evidence="4 9" id="KW-0812">Transmembrane</keyword>